<keyword evidence="8" id="KW-1185">Reference proteome</keyword>
<dbReference type="PANTHER" id="PTHR30482:SF10">
    <property type="entry name" value="HIGH-AFFINITY BRANCHED-CHAIN AMINO ACID TRANSPORT PROTEIN BRAE"/>
    <property type="match status" value="1"/>
</dbReference>
<evidence type="ECO:0000256" key="6">
    <source>
        <dbReference type="SAM" id="Phobius"/>
    </source>
</evidence>
<comment type="caution">
    <text evidence="7">The sequence shown here is derived from an EMBL/GenBank/DDBJ whole genome shotgun (WGS) entry which is preliminary data.</text>
</comment>
<evidence type="ECO:0000256" key="4">
    <source>
        <dbReference type="ARBA" id="ARBA00022989"/>
    </source>
</evidence>
<name>A0ABR8NE24_9ACTN</name>
<dbReference type="InterPro" id="IPR001851">
    <property type="entry name" value="ABC_transp_permease"/>
</dbReference>
<proteinExistence type="predicted"/>
<sequence length="379" mass="41196">MSQISEALRGLRLGNRWDSAPKWVRSVGLLLFIAFAFYLPFLNILPFAYIRTDLNPTGSDWASVLFLIVVYMIAAVGLNVVIGFAGLLDLGYVGFYALGAYSVALFGSPSSPVVEAIQSRFGLSDEWAVPFVMCIPIAIAMALTAGVILGAPTLRLRGDYLAIVTLGFGEIIRITARNLDPITGGAAGITQVPVPPGPEIDGRSFFNTIDAERWYWLALVILILIVWLASRLEHSRVGRAWLAIREDEDAAAVMGVAGFKFKLWAFAIGASVGGLAGLLFGSKQQYVEPNAFMLNLSFLFVAMVVIGGSGNIVGVLVGAFLLTYLPERFRELQEWRPFAFGLALVLVMVLRPQGLVPSRRRAAEIEDRRHEAEEAAADA</sequence>
<evidence type="ECO:0000256" key="1">
    <source>
        <dbReference type="ARBA" id="ARBA00004651"/>
    </source>
</evidence>
<feature type="transmembrane region" description="Helical" evidence="6">
    <location>
        <begin position="127"/>
        <end position="151"/>
    </location>
</feature>
<feature type="transmembrane region" description="Helical" evidence="6">
    <location>
        <begin position="335"/>
        <end position="351"/>
    </location>
</feature>
<feature type="transmembrane region" description="Helical" evidence="6">
    <location>
        <begin position="89"/>
        <end position="107"/>
    </location>
</feature>
<evidence type="ECO:0000313" key="7">
    <source>
        <dbReference type="EMBL" id="MBD3925936.1"/>
    </source>
</evidence>
<feature type="transmembrane region" description="Helical" evidence="6">
    <location>
        <begin position="292"/>
        <end position="323"/>
    </location>
</feature>
<dbReference type="Pfam" id="PF02653">
    <property type="entry name" value="BPD_transp_2"/>
    <property type="match status" value="1"/>
</dbReference>
<reference evidence="7 8" key="1">
    <citation type="submission" date="2020-09" db="EMBL/GenBank/DDBJ databases">
        <title>novel species in genus Nocardioides.</title>
        <authorList>
            <person name="Zhang G."/>
        </authorList>
    </citation>
    <scope>NUCLEOTIDE SEQUENCE [LARGE SCALE GENOMIC DNA]</scope>
    <source>
        <strain evidence="7 8">KCTC 39551</strain>
    </source>
</reference>
<keyword evidence="3 6" id="KW-0812">Transmembrane</keyword>
<accession>A0ABR8NE24</accession>
<evidence type="ECO:0000256" key="3">
    <source>
        <dbReference type="ARBA" id="ARBA00022692"/>
    </source>
</evidence>
<organism evidence="7 8">
    <name type="scientific">Nocardioides cavernae</name>
    <dbReference type="NCBI Taxonomy" id="1921566"/>
    <lineage>
        <taxon>Bacteria</taxon>
        <taxon>Bacillati</taxon>
        <taxon>Actinomycetota</taxon>
        <taxon>Actinomycetes</taxon>
        <taxon>Propionibacteriales</taxon>
        <taxon>Nocardioidaceae</taxon>
        <taxon>Nocardioides</taxon>
    </lineage>
</organism>
<comment type="subcellular location">
    <subcellularLocation>
        <location evidence="1">Cell membrane</location>
        <topology evidence="1">Multi-pass membrane protein</topology>
    </subcellularLocation>
</comment>
<gene>
    <name evidence="7" type="ORF">IEZ26_15020</name>
</gene>
<dbReference type="PANTHER" id="PTHR30482">
    <property type="entry name" value="HIGH-AFFINITY BRANCHED-CHAIN AMINO ACID TRANSPORT SYSTEM PERMEASE"/>
    <property type="match status" value="1"/>
</dbReference>
<dbReference type="InterPro" id="IPR043428">
    <property type="entry name" value="LivM-like"/>
</dbReference>
<dbReference type="EMBL" id="JACXYZ010000002">
    <property type="protein sequence ID" value="MBD3925936.1"/>
    <property type="molecule type" value="Genomic_DNA"/>
</dbReference>
<evidence type="ECO:0000313" key="8">
    <source>
        <dbReference type="Proteomes" id="UP000618818"/>
    </source>
</evidence>
<evidence type="ECO:0000256" key="2">
    <source>
        <dbReference type="ARBA" id="ARBA00022475"/>
    </source>
</evidence>
<feature type="transmembrane region" description="Helical" evidence="6">
    <location>
        <begin position="263"/>
        <end position="280"/>
    </location>
</feature>
<feature type="transmembrane region" description="Helical" evidence="6">
    <location>
        <begin position="214"/>
        <end position="232"/>
    </location>
</feature>
<dbReference type="CDD" id="cd06581">
    <property type="entry name" value="TM_PBP1_LivM_like"/>
    <property type="match status" value="1"/>
</dbReference>
<keyword evidence="4 6" id="KW-1133">Transmembrane helix</keyword>
<feature type="transmembrane region" description="Helical" evidence="6">
    <location>
        <begin position="61"/>
        <end position="82"/>
    </location>
</feature>
<keyword evidence="2" id="KW-1003">Cell membrane</keyword>
<protein>
    <submittedName>
        <fullName evidence="7">Branched-chain amino acid ABC transporter permease</fullName>
    </submittedName>
</protein>
<feature type="transmembrane region" description="Helical" evidence="6">
    <location>
        <begin position="27"/>
        <end position="49"/>
    </location>
</feature>
<keyword evidence="5 6" id="KW-0472">Membrane</keyword>
<dbReference type="Proteomes" id="UP000618818">
    <property type="component" value="Unassembled WGS sequence"/>
</dbReference>
<evidence type="ECO:0000256" key="5">
    <source>
        <dbReference type="ARBA" id="ARBA00023136"/>
    </source>
</evidence>
<dbReference type="RefSeq" id="WP_191195786.1">
    <property type="nucleotide sequence ID" value="NZ_JACXYZ010000002.1"/>
</dbReference>